<dbReference type="STRING" id="1499967.U27_06826"/>
<keyword evidence="1 4" id="KW-0413">Isomerase</keyword>
<organism evidence="4">
    <name type="scientific">Vecturithrix granuli</name>
    <dbReference type="NCBI Taxonomy" id="1499967"/>
    <lineage>
        <taxon>Bacteria</taxon>
        <taxon>Candidatus Moduliflexota</taxon>
        <taxon>Candidatus Vecturitrichia</taxon>
        <taxon>Candidatus Vecturitrichales</taxon>
        <taxon>Candidatus Vecturitrichaceae</taxon>
        <taxon>Candidatus Vecturithrix</taxon>
    </lineage>
</organism>
<dbReference type="HOGENOM" id="CLU_045786_1_0_0"/>
<dbReference type="GO" id="GO:0016861">
    <property type="term" value="F:intramolecular oxidoreductase activity, interconverting aldoses and ketoses"/>
    <property type="evidence" value="ECO:0007669"/>
    <property type="project" value="InterPro"/>
</dbReference>
<evidence type="ECO:0000259" key="3">
    <source>
        <dbReference type="Pfam" id="PF11762"/>
    </source>
</evidence>
<sequence>MATQHLLPYIAVAAVSSPLEIGANRAPQTANDLAQVLEMAGCEVLCLGSIGTPDQAIAAGRKAAEAHVDAVVFTPVSWFEDYLVLQFLEECAVSFLFWPLPGMETGALCGTQQITCYLKQLGHPYQAVFGDTQDVKCLQKSQHFLRAAVLKNRLRRARIGFAGHRVPGMTETAPNEFLLKKAIGPIIMPLDLPILLEKAQQKPDAEALQRWQEVVSKAGSCQVSKEDGVYAMKVYTALYDMIREYGLDAVTVGCYPHLMGKVCMSIALLADQGIPFACEGDVNGAVAQLILTLLTGTPTHNTDWLDPLEDDTVIFSHCGSGSFSLAEKQADIRLTPVRLMDQGVCAIFPARPGPVTLLNLMPAPDRYQLAVIEGEAVHAEMVFPGNPVRVRFSQPLSDVMNWVFDEGLGHHWMIGYSHVGEEIRRWADIVGKGVQLLTL</sequence>
<keyword evidence="5" id="KW-1185">Reference proteome</keyword>
<dbReference type="PANTHER" id="PTHR36120">
    <property type="entry name" value="FUCOSE ISOMERASE"/>
    <property type="match status" value="1"/>
</dbReference>
<dbReference type="PANTHER" id="PTHR36120:SF1">
    <property type="entry name" value="L-FUCOSE ISOMERASE C-TERMINAL DOMAIN-CONTAINING PROTEIN"/>
    <property type="match status" value="1"/>
</dbReference>
<dbReference type="InterPro" id="IPR009015">
    <property type="entry name" value="Fucose_isomerase_N/cen_sf"/>
</dbReference>
<dbReference type="SUPFAM" id="SSF50443">
    <property type="entry name" value="FucI/AraA C-terminal domain-like"/>
    <property type="match status" value="1"/>
</dbReference>
<gene>
    <name evidence="4" type="ORF">U27_06826</name>
</gene>
<dbReference type="InterPro" id="IPR024664">
    <property type="entry name" value="Ara_Isoase_C"/>
</dbReference>
<evidence type="ECO:0000256" key="1">
    <source>
        <dbReference type="ARBA" id="ARBA00023235"/>
    </source>
</evidence>
<evidence type="ECO:0000256" key="2">
    <source>
        <dbReference type="ARBA" id="ARBA00023277"/>
    </source>
</evidence>
<reference evidence="4" key="1">
    <citation type="journal article" date="2015" name="PeerJ">
        <title>First genomic representation of candidate bacterial phylum KSB3 points to enhanced environmental sensing as a trigger of wastewater bulking.</title>
        <authorList>
            <person name="Sekiguchi Y."/>
            <person name="Ohashi A."/>
            <person name="Parks D.H."/>
            <person name="Yamauchi T."/>
            <person name="Tyson G.W."/>
            <person name="Hugenholtz P."/>
        </authorList>
    </citation>
    <scope>NUCLEOTIDE SEQUENCE [LARGE SCALE GENOMIC DNA]</scope>
</reference>
<dbReference type="eggNOG" id="COG2407">
    <property type="taxonomic scope" value="Bacteria"/>
</dbReference>
<proteinExistence type="predicted"/>
<dbReference type="Pfam" id="PF11762">
    <property type="entry name" value="Arabinose_Iso_C"/>
    <property type="match status" value="1"/>
</dbReference>
<dbReference type="Proteomes" id="UP000030661">
    <property type="component" value="Unassembled WGS sequence"/>
</dbReference>
<feature type="domain" description="L-arabinose isomerase C-terminal" evidence="3">
    <location>
        <begin position="310"/>
        <end position="431"/>
    </location>
</feature>
<protein>
    <submittedName>
        <fullName evidence="4">L-fucose isomerase_2 domain protein</fullName>
    </submittedName>
</protein>
<dbReference type="GO" id="GO:0005737">
    <property type="term" value="C:cytoplasm"/>
    <property type="evidence" value="ECO:0007669"/>
    <property type="project" value="InterPro"/>
</dbReference>
<evidence type="ECO:0000313" key="4">
    <source>
        <dbReference type="EMBL" id="GAK59840.1"/>
    </source>
</evidence>
<dbReference type="SUPFAM" id="SSF53743">
    <property type="entry name" value="FucI/AraA N-terminal and middle domains"/>
    <property type="match status" value="1"/>
</dbReference>
<dbReference type="InterPro" id="IPR004216">
    <property type="entry name" value="Fuc/Ara_isomerase_C"/>
</dbReference>
<evidence type="ECO:0000313" key="5">
    <source>
        <dbReference type="Proteomes" id="UP000030661"/>
    </source>
</evidence>
<dbReference type="GO" id="GO:0005996">
    <property type="term" value="P:monosaccharide metabolic process"/>
    <property type="evidence" value="ECO:0007669"/>
    <property type="project" value="InterPro"/>
</dbReference>
<dbReference type="EMBL" id="DF820471">
    <property type="protein sequence ID" value="GAK59840.1"/>
    <property type="molecule type" value="Genomic_DNA"/>
</dbReference>
<name>A0A081C5I5_VECG1</name>
<accession>A0A081C5I5</accession>
<keyword evidence="2" id="KW-0119">Carbohydrate metabolism</keyword>
<dbReference type="AlphaFoldDB" id="A0A081C5I5"/>